<feature type="domain" description="C2H2-type" evidence="3">
    <location>
        <begin position="239"/>
        <end position="269"/>
    </location>
</feature>
<evidence type="ECO:0000313" key="4">
    <source>
        <dbReference type="EMBL" id="ROT43504.1"/>
    </source>
</evidence>
<feature type="compositionally biased region" description="Low complexity" evidence="2">
    <location>
        <begin position="39"/>
        <end position="50"/>
    </location>
</feature>
<dbReference type="InterPro" id="IPR013087">
    <property type="entry name" value="Znf_C2H2_type"/>
</dbReference>
<dbReference type="EMBL" id="ML119051">
    <property type="protein sequence ID" value="ROT43504.1"/>
    <property type="molecule type" value="Genomic_DNA"/>
</dbReference>
<evidence type="ECO:0000256" key="2">
    <source>
        <dbReference type="SAM" id="MobiDB-lite"/>
    </source>
</evidence>
<dbReference type="STRING" id="1314773.A0A3N2Q9Q6"/>
<dbReference type="PROSITE" id="PS00028">
    <property type="entry name" value="ZINC_FINGER_C2H2_1"/>
    <property type="match status" value="1"/>
</dbReference>
<feature type="region of interest" description="Disordered" evidence="2">
    <location>
        <begin position="1"/>
        <end position="23"/>
    </location>
</feature>
<dbReference type="PROSITE" id="PS50157">
    <property type="entry name" value="ZINC_FINGER_C2H2_2"/>
    <property type="match status" value="1"/>
</dbReference>
<evidence type="ECO:0000313" key="5">
    <source>
        <dbReference type="Proteomes" id="UP000272025"/>
    </source>
</evidence>
<dbReference type="GO" id="GO:0003677">
    <property type="term" value="F:DNA binding"/>
    <property type="evidence" value="ECO:0007669"/>
    <property type="project" value="InterPro"/>
</dbReference>
<protein>
    <recommendedName>
        <fullName evidence="3">C2H2-type domain-containing protein</fullName>
    </recommendedName>
</protein>
<dbReference type="OrthoDB" id="5424797at2759"/>
<gene>
    <name evidence="4" type="ORF">SODALDRAFT_327700</name>
</gene>
<keyword evidence="1" id="KW-0479">Metal-binding</keyword>
<organism evidence="4 5">
    <name type="scientific">Sodiomyces alkalinus (strain CBS 110278 / VKM F-3762 / F11)</name>
    <name type="common">Alkaliphilic filamentous fungus</name>
    <dbReference type="NCBI Taxonomy" id="1314773"/>
    <lineage>
        <taxon>Eukaryota</taxon>
        <taxon>Fungi</taxon>
        <taxon>Dikarya</taxon>
        <taxon>Ascomycota</taxon>
        <taxon>Pezizomycotina</taxon>
        <taxon>Sordariomycetes</taxon>
        <taxon>Hypocreomycetidae</taxon>
        <taxon>Glomerellales</taxon>
        <taxon>Plectosphaerellaceae</taxon>
        <taxon>Sodiomyces</taxon>
    </lineage>
</organism>
<sequence>MPPSLVKKSKPNNKSGLGQGRQLGLDSFFRPAAAISTGAGASAAKSISKSSPRKQRSPFPPNAPQTPSGSRIAVVLGSRPRTGPASEHRRVEEDAEDEKLTSDFQVISDLSPQFRRLVAQATQPISIAKPVPPRTTTTTTNESQPPAKRPRGRPKGYRPSLVRKGLQSSSGGPARTASAVASTLSSTTAADDGADARRRRNQAGTVSYIQPKRRGRPPKAPPLKPREVYESLKPNFIRFVCEWERCPAELHNLETLRRHLAVVHARQEPAAGCRYAKCATAHDATAGGHQPPSPGTGVTPTMTEDELRRHLEEVHVPPVLWQAGDGPSVTMTLYAPDDGSGSLPRYLFDKEGNQVTPSVREQKVEDVLTRQQNRRRLKALLLLRDQNLPSEEEDGDEMDEGGGTTHNYLSPMMTYKEGGR</sequence>
<feature type="compositionally biased region" description="Acidic residues" evidence="2">
    <location>
        <begin position="390"/>
        <end position="400"/>
    </location>
</feature>
<dbReference type="AlphaFoldDB" id="A0A3N2Q9Q6"/>
<name>A0A3N2Q9Q6_SODAK</name>
<dbReference type="InterPro" id="IPR017956">
    <property type="entry name" value="AT_hook_DNA-bd_motif"/>
</dbReference>
<evidence type="ECO:0000256" key="1">
    <source>
        <dbReference type="PROSITE-ProRule" id="PRU00042"/>
    </source>
</evidence>
<feature type="compositionally biased region" description="Low complexity" evidence="2">
    <location>
        <begin position="174"/>
        <end position="191"/>
    </location>
</feature>
<dbReference type="GO" id="GO:0008270">
    <property type="term" value="F:zinc ion binding"/>
    <property type="evidence" value="ECO:0007669"/>
    <property type="project" value="UniProtKB-KW"/>
</dbReference>
<dbReference type="GeneID" id="39578978"/>
<dbReference type="SMART" id="SM00384">
    <property type="entry name" value="AT_hook"/>
    <property type="match status" value="2"/>
</dbReference>
<dbReference type="Proteomes" id="UP000272025">
    <property type="component" value="Unassembled WGS sequence"/>
</dbReference>
<feature type="region of interest" description="Disordered" evidence="2">
    <location>
        <begin position="386"/>
        <end position="420"/>
    </location>
</feature>
<feature type="region of interest" description="Disordered" evidence="2">
    <location>
        <begin position="39"/>
        <end position="104"/>
    </location>
</feature>
<keyword evidence="1" id="KW-0863">Zinc-finger</keyword>
<proteinExistence type="predicted"/>
<keyword evidence="1" id="KW-0862">Zinc</keyword>
<feature type="region of interest" description="Disordered" evidence="2">
    <location>
        <begin position="121"/>
        <end position="226"/>
    </location>
</feature>
<dbReference type="RefSeq" id="XP_028471310.1">
    <property type="nucleotide sequence ID" value="XM_028610500.1"/>
</dbReference>
<keyword evidence="5" id="KW-1185">Reference proteome</keyword>
<reference evidence="4 5" key="1">
    <citation type="journal article" date="2018" name="Mol. Ecol.">
        <title>The obligate alkalophilic soda-lake fungus Sodiomyces alkalinus has shifted to a protein diet.</title>
        <authorList>
            <person name="Grum-Grzhimaylo A.A."/>
            <person name="Falkoski D.L."/>
            <person name="van den Heuvel J."/>
            <person name="Valero-Jimenez C.A."/>
            <person name="Min B."/>
            <person name="Choi I.G."/>
            <person name="Lipzen A."/>
            <person name="Daum C.G."/>
            <person name="Aanen D.K."/>
            <person name="Tsang A."/>
            <person name="Henrissat B."/>
            <person name="Bilanenko E.N."/>
            <person name="de Vries R.P."/>
            <person name="van Kan J.A.L."/>
            <person name="Grigoriev I.V."/>
            <person name="Debets A.J.M."/>
        </authorList>
    </citation>
    <scope>NUCLEOTIDE SEQUENCE [LARGE SCALE GENOMIC DNA]</scope>
    <source>
        <strain evidence="4 5">F11</strain>
    </source>
</reference>
<evidence type="ECO:0000259" key="3">
    <source>
        <dbReference type="PROSITE" id="PS50157"/>
    </source>
</evidence>
<accession>A0A3N2Q9Q6</accession>